<dbReference type="EMBL" id="BAAAQF010000004">
    <property type="protein sequence ID" value="GAA1665898.1"/>
    <property type="molecule type" value="Genomic_DNA"/>
</dbReference>
<reference evidence="3" key="1">
    <citation type="journal article" date="2019" name="Int. J. Syst. Evol. Microbiol.">
        <title>The Global Catalogue of Microorganisms (GCM) 10K type strain sequencing project: providing services to taxonomists for standard genome sequencing and annotation.</title>
        <authorList>
            <consortium name="The Broad Institute Genomics Platform"/>
            <consortium name="The Broad Institute Genome Sequencing Center for Infectious Disease"/>
            <person name="Wu L."/>
            <person name="Ma J."/>
        </authorList>
    </citation>
    <scope>NUCLEOTIDE SEQUENCE [LARGE SCALE GENOMIC DNA]</scope>
    <source>
        <strain evidence="3">JCM 16001</strain>
    </source>
</reference>
<accession>A0ABP4S1H8</accession>
<gene>
    <name evidence="2" type="ORF">GCM10009830_09370</name>
</gene>
<evidence type="ECO:0008006" key="4">
    <source>
        <dbReference type="Google" id="ProtNLM"/>
    </source>
</evidence>
<sequence length="140" mass="14687">MLLAQLLFVIPVLPLAAVVVLIAILVGLRRGAVTAPVAWRSAGTAVLCALVLVCWFGIGQTAVIPFDTDDACVLNGLDGDFLRSEESLIPLRSDLVCGGVRYEMVPGWVNPTMAVLLVAAAVCFAAALRRRARSTPATGV</sequence>
<feature type="transmembrane region" description="Helical" evidence="1">
    <location>
        <begin position="108"/>
        <end position="128"/>
    </location>
</feature>
<keyword evidence="1" id="KW-1133">Transmembrane helix</keyword>
<name>A0ABP4S1H8_9ACTN</name>
<keyword evidence="1" id="KW-0812">Transmembrane</keyword>
<keyword evidence="1" id="KW-0472">Membrane</keyword>
<evidence type="ECO:0000313" key="2">
    <source>
        <dbReference type="EMBL" id="GAA1665898.1"/>
    </source>
</evidence>
<dbReference type="RefSeq" id="WP_344482370.1">
    <property type="nucleotide sequence ID" value="NZ_BAAAQF010000004.1"/>
</dbReference>
<comment type="caution">
    <text evidence="2">The sequence shown here is derived from an EMBL/GenBank/DDBJ whole genome shotgun (WGS) entry which is preliminary data.</text>
</comment>
<keyword evidence="3" id="KW-1185">Reference proteome</keyword>
<dbReference type="Proteomes" id="UP001499851">
    <property type="component" value="Unassembled WGS sequence"/>
</dbReference>
<evidence type="ECO:0000313" key="3">
    <source>
        <dbReference type="Proteomes" id="UP001499851"/>
    </source>
</evidence>
<feature type="transmembrane region" description="Helical" evidence="1">
    <location>
        <begin position="6"/>
        <end position="28"/>
    </location>
</feature>
<proteinExistence type="predicted"/>
<evidence type="ECO:0000256" key="1">
    <source>
        <dbReference type="SAM" id="Phobius"/>
    </source>
</evidence>
<organism evidence="2 3">
    <name type="scientific">Glycomyces endophyticus</name>
    <dbReference type="NCBI Taxonomy" id="480996"/>
    <lineage>
        <taxon>Bacteria</taxon>
        <taxon>Bacillati</taxon>
        <taxon>Actinomycetota</taxon>
        <taxon>Actinomycetes</taxon>
        <taxon>Glycomycetales</taxon>
        <taxon>Glycomycetaceae</taxon>
        <taxon>Glycomyces</taxon>
    </lineage>
</organism>
<feature type="transmembrane region" description="Helical" evidence="1">
    <location>
        <begin position="37"/>
        <end position="58"/>
    </location>
</feature>
<protein>
    <recommendedName>
        <fullName evidence="4">Integral membrane protein</fullName>
    </recommendedName>
</protein>